<organism evidence="11 12">
    <name type="scientific">Mytilus galloprovincialis</name>
    <name type="common">Mediterranean mussel</name>
    <dbReference type="NCBI Taxonomy" id="29158"/>
    <lineage>
        <taxon>Eukaryota</taxon>
        <taxon>Metazoa</taxon>
        <taxon>Spiralia</taxon>
        <taxon>Lophotrochozoa</taxon>
        <taxon>Mollusca</taxon>
        <taxon>Bivalvia</taxon>
        <taxon>Autobranchia</taxon>
        <taxon>Pteriomorphia</taxon>
        <taxon>Mytilida</taxon>
        <taxon>Mytiloidea</taxon>
        <taxon>Mytilidae</taxon>
        <taxon>Mytilinae</taxon>
        <taxon>Mytilus</taxon>
    </lineage>
</organism>
<dbReference type="Gene3D" id="3.10.450.40">
    <property type="match status" value="2"/>
</dbReference>
<sequence length="705" mass="81640">MSNKEKKKASRQNKKLLWIRIGFLTVTFIALFLLSCVVLLSVYQIRGKLYVCDLGYPVNPRDKNKPGVFDSLTLKEYDSVTKYLFKKTNLSLVTFSEAFPNCSYIYMIDLLLPLKDAVLEHLDLGSRQPERTAHVVIVRGDRSVRRVEEYHVGPLQRPSYHIKVTNPSYTKSNIPYNFKPVDDVEYKFLYRILRETSEVLYPLLYESYGLTYHNCTKNVDCIIFHDISPRGIREGERQSWFGAYRDVEGFYLHPLGLEMQLDHSSRDVRHWYVYRIVYNGHFAYSPENLMKRYTQGSIEKITLPFYEEKETSYSSLWRRGDREMERPLQGPKLVEPDGHRYRVDGLHLTYMKWNMNLKMRSSSGLQIFDIRFNDERIIYELSFQEVAIFYSGYGPLADLVNTYGNSYMMGATSSELIPGIDCPETSTFLHSDHFVNSEKPFRAKNTICIFEDHANIPLRRHSSRDASGKFHSYGGINRYATVDVRTENTTRQWYSNAQKQQMTYETNTRLTEYDANYKTQPGNHYDIIYNQYASSKFGSARSYRIVNNNKANFLLKNSDVTQGASWAKFPLAISQLQETEVMSSSIYNGNGPWHPVVDFERFLQNNDTIRDRDLVAWVTMGLDKIPHTEDVPTITTVGSQVSFYLLPFNFFTECPSISSNSAVHISADKESNRVNVNTFGTPLTSSCIQKENKPSNFDGKIKPID</sequence>
<dbReference type="OrthoDB" id="5379943at2759"/>
<evidence type="ECO:0000256" key="6">
    <source>
        <dbReference type="RuleBase" id="RU000672"/>
    </source>
</evidence>
<evidence type="ECO:0000256" key="1">
    <source>
        <dbReference type="ARBA" id="ARBA00007983"/>
    </source>
</evidence>
<keyword evidence="7" id="KW-0472">Membrane</keyword>
<feature type="transmembrane region" description="Helical" evidence="7">
    <location>
        <begin position="21"/>
        <end position="43"/>
    </location>
</feature>
<keyword evidence="7" id="KW-1133">Transmembrane helix</keyword>
<evidence type="ECO:0000256" key="2">
    <source>
        <dbReference type="ARBA" id="ARBA00022723"/>
    </source>
</evidence>
<dbReference type="InterPro" id="IPR000269">
    <property type="entry name" value="Cu_amine_oxidase"/>
</dbReference>
<dbReference type="InterPro" id="IPR016182">
    <property type="entry name" value="Cu_amine_oxidase_N-reg"/>
</dbReference>
<dbReference type="EC" id="1.4.3.-" evidence="6"/>
<dbReference type="EMBL" id="UYJE01006985">
    <property type="protein sequence ID" value="VDI50700.1"/>
    <property type="molecule type" value="Genomic_DNA"/>
</dbReference>
<evidence type="ECO:0000256" key="3">
    <source>
        <dbReference type="ARBA" id="ARBA00022772"/>
    </source>
</evidence>
<evidence type="ECO:0000256" key="4">
    <source>
        <dbReference type="ARBA" id="ARBA00023002"/>
    </source>
</evidence>
<evidence type="ECO:0000256" key="5">
    <source>
        <dbReference type="ARBA" id="ARBA00023008"/>
    </source>
</evidence>
<feature type="domain" description="Copper amine oxidase N2-terminal" evidence="9">
    <location>
        <begin position="76"/>
        <end position="160"/>
    </location>
</feature>
<dbReference type="InterPro" id="IPR015800">
    <property type="entry name" value="Cu_amine_oxidase_N2"/>
</dbReference>
<keyword evidence="5 6" id="KW-0186">Copper</keyword>
<dbReference type="Pfam" id="PF01179">
    <property type="entry name" value="Cu_amine_oxid"/>
    <property type="match status" value="2"/>
</dbReference>
<keyword evidence="2 6" id="KW-0479">Metal-binding</keyword>
<evidence type="ECO:0000313" key="11">
    <source>
        <dbReference type="EMBL" id="VDI50700.1"/>
    </source>
</evidence>
<dbReference type="InterPro" id="IPR015802">
    <property type="entry name" value="Cu_amine_oxidase_N3"/>
</dbReference>
<keyword evidence="7" id="KW-0812">Transmembrane</keyword>
<dbReference type="InterPro" id="IPR036460">
    <property type="entry name" value="Cu_amine_oxidase_C_sf"/>
</dbReference>
<evidence type="ECO:0000259" key="8">
    <source>
        <dbReference type="Pfam" id="PF01179"/>
    </source>
</evidence>
<dbReference type="PRINTS" id="PR00766">
    <property type="entry name" value="CUDAOXIDASE"/>
</dbReference>
<feature type="domain" description="Copper amine oxidase catalytic" evidence="8">
    <location>
        <begin position="332"/>
        <end position="464"/>
    </location>
</feature>
<dbReference type="AlphaFoldDB" id="A0A8B6FLL3"/>
<feature type="domain" description="Copper amine oxidase catalytic" evidence="8">
    <location>
        <begin position="477"/>
        <end position="657"/>
    </location>
</feature>
<evidence type="ECO:0000259" key="10">
    <source>
        <dbReference type="Pfam" id="PF02728"/>
    </source>
</evidence>
<dbReference type="Proteomes" id="UP000596742">
    <property type="component" value="Unassembled WGS sequence"/>
</dbReference>
<dbReference type="PANTHER" id="PTHR10638">
    <property type="entry name" value="COPPER AMINE OXIDASE"/>
    <property type="match status" value="1"/>
</dbReference>
<dbReference type="SUPFAM" id="SSF49998">
    <property type="entry name" value="Amine oxidase catalytic domain"/>
    <property type="match status" value="1"/>
</dbReference>
<dbReference type="InterPro" id="IPR015798">
    <property type="entry name" value="Cu_amine_oxidase_C"/>
</dbReference>
<dbReference type="GO" id="GO:0048038">
    <property type="term" value="F:quinone binding"/>
    <property type="evidence" value="ECO:0007669"/>
    <property type="project" value="InterPro"/>
</dbReference>
<dbReference type="Pfam" id="PF02728">
    <property type="entry name" value="Cu_amine_oxidN3"/>
    <property type="match status" value="1"/>
</dbReference>
<keyword evidence="4 6" id="KW-0560">Oxidoreductase</keyword>
<reference evidence="11" key="1">
    <citation type="submission" date="2018-11" db="EMBL/GenBank/DDBJ databases">
        <authorList>
            <person name="Alioto T."/>
            <person name="Alioto T."/>
        </authorList>
    </citation>
    <scope>NUCLEOTIDE SEQUENCE</scope>
</reference>
<keyword evidence="12" id="KW-1185">Reference proteome</keyword>
<evidence type="ECO:0000259" key="9">
    <source>
        <dbReference type="Pfam" id="PF02727"/>
    </source>
</evidence>
<comment type="similarity">
    <text evidence="1 6">Belongs to the copper/topaquinone oxidase family.</text>
</comment>
<protein>
    <recommendedName>
        <fullName evidence="6">Amine oxidase</fullName>
        <ecNumber evidence="6">1.4.3.-</ecNumber>
    </recommendedName>
</protein>
<dbReference type="SUPFAM" id="SSF54416">
    <property type="entry name" value="Amine oxidase N-terminal region"/>
    <property type="match status" value="2"/>
</dbReference>
<accession>A0A8B6FLL3</accession>
<keyword evidence="3 6" id="KW-0801">TPQ</keyword>
<dbReference type="PANTHER" id="PTHR10638:SF20">
    <property type="entry name" value="AMINE OXIDASE"/>
    <property type="match status" value="1"/>
</dbReference>
<dbReference type="GO" id="GO:0008131">
    <property type="term" value="F:primary methylamine oxidase activity"/>
    <property type="evidence" value="ECO:0007669"/>
    <property type="project" value="InterPro"/>
</dbReference>
<evidence type="ECO:0000256" key="7">
    <source>
        <dbReference type="SAM" id="Phobius"/>
    </source>
</evidence>
<dbReference type="GO" id="GO:0005886">
    <property type="term" value="C:plasma membrane"/>
    <property type="evidence" value="ECO:0007669"/>
    <property type="project" value="TreeGrafter"/>
</dbReference>
<dbReference type="GO" id="GO:0005507">
    <property type="term" value="F:copper ion binding"/>
    <property type="evidence" value="ECO:0007669"/>
    <property type="project" value="InterPro"/>
</dbReference>
<name>A0A8B6FLL3_MYTGA</name>
<evidence type="ECO:0000313" key="12">
    <source>
        <dbReference type="Proteomes" id="UP000596742"/>
    </source>
</evidence>
<comment type="cofactor">
    <cofactor evidence="6">
        <name>Cu cation</name>
        <dbReference type="ChEBI" id="CHEBI:23378"/>
    </cofactor>
    <text evidence="6">Contains 1 topaquinone per subunit.</text>
</comment>
<dbReference type="Gene3D" id="2.70.98.20">
    <property type="entry name" value="Copper amine oxidase, catalytic domain"/>
    <property type="match status" value="2"/>
</dbReference>
<comment type="PTM">
    <text evidence="6">Topaquinone (TPQ) is generated by copper-dependent autoxidation of a specific tyrosyl residue.</text>
</comment>
<comment type="caution">
    <text evidence="11">The sequence shown here is derived from an EMBL/GenBank/DDBJ whole genome shotgun (WGS) entry which is preliminary data.</text>
</comment>
<feature type="domain" description="Copper amine oxidase N3-terminal" evidence="10">
    <location>
        <begin position="180"/>
        <end position="280"/>
    </location>
</feature>
<proteinExistence type="inferred from homology"/>
<gene>
    <name evidence="11" type="ORF">MGAL_10B060025</name>
</gene>
<dbReference type="GO" id="GO:0009308">
    <property type="term" value="P:amine metabolic process"/>
    <property type="evidence" value="ECO:0007669"/>
    <property type="project" value="UniProtKB-UniRule"/>
</dbReference>
<dbReference type="Pfam" id="PF02727">
    <property type="entry name" value="Cu_amine_oxidN2"/>
    <property type="match status" value="1"/>
</dbReference>